<dbReference type="Proteomes" id="UP001054945">
    <property type="component" value="Unassembled WGS sequence"/>
</dbReference>
<evidence type="ECO:0000256" key="1">
    <source>
        <dbReference type="SAM" id="MobiDB-lite"/>
    </source>
</evidence>
<evidence type="ECO:0000313" key="3">
    <source>
        <dbReference type="Proteomes" id="UP001054945"/>
    </source>
</evidence>
<proteinExistence type="predicted"/>
<dbReference type="EMBL" id="BPLR01016157">
    <property type="protein sequence ID" value="GIY81696.1"/>
    <property type="molecule type" value="Genomic_DNA"/>
</dbReference>
<accession>A0AAV4WFQ8</accession>
<sequence length="78" mass="8871">MKDRRRRHASGELHRSTGQDMLNGDKINDEKDIPRSPADPVYHTKRLFTILTAKIPKTKKMFTTYRNGISSVLTSKGG</sequence>
<keyword evidence="3" id="KW-1185">Reference proteome</keyword>
<comment type="caution">
    <text evidence="2">The sequence shown here is derived from an EMBL/GenBank/DDBJ whole genome shotgun (WGS) entry which is preliminary data.</text>
</comment>
<feature type="region of interest" description="Disordered" evidence="1">
    <location>
        <begin position="1"/>
        <end position="39"/>
    </location>
</feature>
<feature type="compositionally biased region" description="Basic and acidic residues" evidence="1">
    <location>
        <begin position="1"/>
        <end position="17"/>
    </location>
</feature>
<name>A0AAV4WFQ8_CAEEX</name>
<gene>
    <name evidence="2" type="ORF">CEXT_634911</name>
</gene>
<dbReference type="AlphaFoldDB" id="A0AAV4WFQ8"/>
<evidence type="ECO:0000313" key="2">
    <source>
        <dbReference type="EMBL" id="GIY81696.1"/>
    </source>
</evidence>
<reference evidence="2 3" key="1">
    <citation type="submission" date="2021-06" db="EMBL/GenBank/DDBJ databases">
        <title>Caerostris extrusa draft genome.</title>
        <authorList>
            <person name="Kono N."/>
            <person name="Arakawa K."/>
        </authorList>
    </citation>
    <scope>NUCLEOTIDE SEQUENCE [LARGE SCALE GENOMIC DNA]</scope>
</reference>
<organism evidence="2 3">
    <name type="scientific">Caerostris extrusa</name>
    <name type="common">Bark spider</name>
    <name type="synonym">Caerostris bankana</name>
    <dbReference type="NCBI Taxonomy" id="172846"/>
    <lineage>
        <taxon>Eukaryota</taxon>
        <taxon>Metazoa</taxon>
        <taxon>Ecdysozoa</taxon>
        <taxon>Arthropoda</taxon>
        <taxon>Chelicerata</taxon>
        <taxon>Arachnida</taxon>
        <taxon>Araneae</taxon>
        <taxon>Araneomorphae</taxon>
        <taxon>Entelegynae</taxon>
        <taxon>Araneoidea</taxon>
        <taxon>Araneidae</taxon>
        <taxon>Caerostris</taxon>
    </lineage>
</organism>
<protein>
    <submittedName>
        <fullName evidence="2">Uncharacterized protein</fullName>
    </submittedName>
</protein>